<dbReference type="InterPro" id="IPR001034">
    <property type="entry name" value="DeoR_HTH"/>
</dbReference>
<keyword evidence="2" id="KW-0805">Transcription regulation</keyword>
<dbReference type="PANTHER" id="PTHR30363:SF4">
    <property type="entry name" value="GLYCEROL-3-PHOSPHATE REGULON REPRESSOR"/>
    <property type="match status" value="1"/>
</dbReference>
<sequence>MDATSRHSKILDLLNSQERVEVEDLAARFGVSLQTVRTDLRDLSARGVLSRVHGGAVRVSSAANRAYADRRKQNATAKQTMAALLAEFIPDNCSLAINIGTSTEQAARSLENHRGLTVLSNNINIINLMMGGEAKELILVGGTVRQSDGAIIGEDAVEFISRYKVDYAIIGASALDEDGAVLDHDAREVSVARAILKNARRTILLCDGSKFSRSAPVRICGLADLDVVITDQRPPAPFCEAARAAGTQILCTESQEIKNESSENDRIQND</sequence>
<dbReference type="PRINTS" id="PR00037">
    <property type="entry name" value="HTHLACR"/>
</dbReference>
<comment type="caution">
    <text evidence="5">The sequence shown here is derived from an EMBL/GenBank/DDBJ whole genome shotgun (WGS) entry which is preliminary data.</text>
</comment>
<dbReference type="InterPro" id="IPR036390">
    <property type="entry name" value="WH_DNA-bd_sf"/>
</dbReference>
<dbReference type="InterPro" id="IPR050313">
    <property type="entry name" value="Carb_Metab_HTH_regulators"/>
</dbReference>
<proteinExistence type="predicted"/>
<dbReference type="InterPro" id="IPR014036">
    <property type="entry name" value="DeoR-like_C"/>
</dbReference>
<evidence type="ECO:0000259" key="4">
    <source>
        <dbReference type="PROSITE" id="PS51000"/>
    </source>
</evidence>
<dbReference type="SUPFAM" id="SSF46785">
    <property type="entry name" value="Winged helix' DNA-binding domain"/>
    <property type="match status" value="1"/>
</dbReference>
<evidence type="ECO:0000256" key="3">
    <source>
        <dbReference type="ARBA" id="ARBA00023163"/>
    </source>
</evidence>
<dbReference type="PROSITE" id="PS51000">
    <property type="entry name" value="HTH_DEOR_2"/>
    <property type="match status" value="1"/>
</dbReference>
<name>A0ABQ0AP94_9RHOB</name>
<dbReference type="Gene3D" id="3.40.50.1360">
    <property type="match status" value="1"/>
</dbReference>
<evidence type="ECO:0000313" key="6">
    <source>
        <dbReference type="Proteomes" id="UP001441944"/>
    </source>
</evidence>
<dbReference type="InterPro" id="IPR037171">
    <property type="entry name" value="NagB/RpiA_transferase-like"/>
</dbReference>
<dbReference type="RefSeq" id="WP_353401433.1">
    <property type="nucleotide sequence ID" value="NZ_BAABWU010000014.1"/>
</dbReference>
<evidence type="ECO:0000313" key="5">
    <source>
        <dbReference type="EMBL" id="GAA6197706.1"/>
    </source>
</evidence>
<protein>
    <submittedName>
        <fullName evidence="5">DeoR/GlpR family DNA-binding transcription regulator</fullName>
    </submittedName>
</protein>
<dbReference type="GO" id="GO:0003677">
    <property type="term" value="F:DNA binding"/>
    <property type="evidence" value="ECO:0007669"/>
    <property type="project" value="UniProtKB-KW"/>
</dbReference>
<dbReference type="EMBL" id="BAABWU010000014">
    <property type="protein sequence ID" value="GAA6197706.1"/>
    <property type="molecule type" value="Genomic_DNA"/>
</dbReference>
<evidence type="ECO:0000256" key="2">
    <source>
        <dbReference type="ARBA" id="ARBA00023015"/>
    </source>
</evidence>
<dbReference type="SMART" id="SM01134">
    <property type="entry name" value="DeoRC"/>
    <property type="match status" value="1"/>
</dbReference>
<keyword evidence="6" id="KW-1185">Reference proteome</keyword>
<keyword evidence="3" id="KW-0804">Transcription</keyword>
<dbReference type="Proteomes" id="UP001441944">
    <property type="component" value="Unassembled WGS sequence"/>
</dbReference>
<dbReference type="SUPFAM" id="SSF100950">
    <property type="entry name" value="NagB/RpiA/CoA transferase-like"/>
    <property type="match status" value="1"/>
</dbReference>
<evidence type="ECO:0000256" key="1">
    <source>
        <dbReference type="ARBA" id="ARBA00022491"/>
    </source>
</evidence>
<keyword evidence="1" id="KW-0678">Repressor</keyword>
<feature type="domain" description="HTH deoR-type" evidence="4">
    <location>
        <begin position="3"/>
        <end position="58"/>
    </location>
</feature>
<organism evidence="5 6">
    <name type="scientific">Pseudophaeobacter arcticus</name>
    <dbReference type="NCBI Taxonomy" id="385492"/>
    <lineage>
        <taxon>Bacteria</taxon>
        <taxon>Pseudomonadati</taxon>
        <taxon>Pseudomonadota</taxon>
        <taxon>Alphaproteobacteria</taxon>
        <taxon>Rhodobacterales</taxon>
        <taxon>Paracoccaceae</taxon>
        <taxon>Pseudophaeobacter</taxon>
    </lineage>
</organism>
<dbReference type="InterPro" id="IPR036388">
    <property type="entry name" value="WH-like_DNA-bd_sf"/>
</dbReference>
<dbReference type="Pfam" id="PF00455">
    <property type="entry name" value="DeoRC"/>
    <property type="match status" value="1"/>
</dbReference>
<accession>A0ABQ0AP94</accession>
<gene>
    <name evidence="5" type="ORF">NBRC116598_31510</name>
</gene>
<dbReference type="SMART" id="SM00420">
    <property type="entry name" value="HTH_DEOR"/>
    <property type="match status" value="1"/>
</dbReference>
<dbReference type="Gene3D" id="1.10.10.10">
    <property type="entry name" value="Winged helix-like DNA-binding domain superfamily/Winged helix DNA-binding domain"/>
    <property type="match status" value="1"/>
</dbReference>
<reference evidence="5 6" key="1">
    <citation type="submission" date="2024-04" db="EMBL/GenBank/DDBJ databases">
        <title>Draft genome sequence of Pseudophaeobacter arcticus NBRC 116598.</title>
        <authorList>
            <person name="Miyakawa T."/>
            <person name="Kusuya Y."/>
            <person name="Miura T."/>
        </authorList>
    </citation>
    <scope>NUCLEOTIDE SEQUENCE [LARGE SCALE GENOMIC DNA]</scope>
    <source>
        <strain evidence="5 6">SU-CL00105</strain>
    </source>
</reference>
<dbReference type="Pfam" id="PF08220">
    <property type="entry name" value="HTH_DeoR"/>
    <property type="match status" value="1"/>
</dbReference>
<keyword evidence="5" id="KW-0238">DNA-binding</keyword>
<dbReference type="PANTHER" id="PTHR30363">
    <property type="entry name" value="HTH-TYPE TRANSCRIPTIONAL REGULATOR SRLR-RELATED"/>
    <property type="match status" value="1"/>
</dbReference>